<name>A0A941EXQ9_9ACTN</name>
<dbReference type="EMBL" id="JAGSOG010000352">
    <property type="protein sequence ID" value="MBR7838941.1"/>
    <property type="molecule type" value="Genomic_DNA"/>
</dbReference>
<dbReference type="Gene3D" id="3.40.50.2300">
    <property type="match status" value="1"/>
</dbReference>
<reference evidence="4" key="1">
    <citation type="submission" date="2021-04" db="EMBL/GenBank/DDBJ databases">
        <title>Genome based classification of Actinospica acidithermotolerans sp. nov., an actinobacterium isolated from an Indonesian hot spring.</title>
        <authorList>
            <person name="Kusuma A.B."/>
            <person name="Putra K.E."/>
            <person name="Nafisah S."/>
            <person name="Loh J."/>
            <person name="Nouioui I."/>
            <person name="Goodfellow M."/>
        </authorList>
    </citation>
    <scope>NUCLEOTIDE SEQUENCE</scope>
    <source>
        <strain evidence="4">CSCA 57</strain>
    </source>
</reference>
<proteinExistence type="predicted"/>
<dbReference type="SUPFAM" id="SSF46894">
    <property type="entry name" value="C-terminal effector domain of the bipartite response regulators"/>
    <property type="match status" value="1"/>
</dbReference>
<evidence type="ECO:0000256" key="2">
    <source>
        <dbReference type="ARBA" id="ARBA00023125"/>
    </source>
</evidence>
<evidence type="ECO:0000256" key="3">
    <source>
        <dbReference type="ARBA" id="ARBA00023163"/>
    </source>
</evidence>
<comment type="caution">
    <text evidence="4">The sequence shown here is derived from an EMBL/GenBank/DDBJ whole genome shotgun (WGS) entry which is preliminary data.</text>
</comment>
<dbReference type="InterPro" id="IPR039420">
    <property type="entry name" value="WalR-like"/>
</dbReference>
<keyword evidence="3" id="KW-0804">Transcription</keyword>
<dbReference type="AlphaFoldDB" id="A0A941EXQ9"/>
<evidence type="ECO:0000256" key="1">
    <source>
        <dbReference type="ARBA" id="ARBA00023015"/>
    </source>
</evidence>
<sequence length="245" mass="25246">MNAEDEDGCTGAVDPGTRVGFAVVGVHRMVLDGMAAWSAAVPDLDLVADAVSVEQLLGRLHGATSAVVLGLSRQDGAALVSEVLLLKTYGLGVVLLSAGPGVERIDAALAAAVDGVVTLDQGLDTLADLLRRIAPAPRVRPLPPAGFTWTSVAAPCGPADAGAGASPSAACVPNLSEQERAVLLGYASGMTLSTVARQIGIRPSTAKEYLHRVKIKYREVGRPTYTKIDLANRVREDGFAVEVAG</sequence>
<protein>
    <submittedName>
        <fullName evidence="4">Response regulator transcription factor</fullName>
    </submittedName>
</protein>
<accession>A0A941EXQ9</accession>
<dbReference type="Proteomes" id="UP000675781">
    <property type="component" value="Unassembled WGS sequence"/>
</dbReference>
<dbReference type="PANTHER" id="PTHR43214:SF41">
    <property type="entry name" value="NITRATE_NITRITE RESPONSE REGULATOR PROTEIN NARP"/>
    <property type="match status" value="1"/>
</dbReference>
<keyword evidence="2" id="KW-0238">DNA-binding</keyword>
<evidence type="ECO:0000313" key="4">
    <source>
        <dbReference type="EMBL" id="MBR7838941.1"/>
    </source>
</evidence>
<dbReference type="PANTHER" id="PTHR43214">
    <property type="entry name" value="TWO-COMPONENT RESPONSE REGULATOR"/>
    <property type="match status" value="1"/>
</dbReference>
<dbReference type="InterPro" id="IPR016032">
    <property type="entry name" value="Sig_transdc_resp-reg_C-effctor"/>
</dbReference>
<dbReference type="RefSeq" id="WP_212533389.1">
    <property type="nucleotide sequence ID" value="NZ_JAGSOG010000352.1"/>
</dbReference>
<organism evidence="4 5">
    <name type="scientific">Actinospica durhamensis</name>
    <dbReference type="NCBI Taxonomy" id="1508375"/>
    <lineage>
        <taxon>Bacteria</taxon>
        <taxon>Bacillati</taxon>
        <taxon>Actinomycetota</taxon>
        <taxon>Actinomycetes</taxon>
        <taxon>Catenulisporales</taxon>
        <taxon>Actinospicaceae</taxon>
        <taxon>Actinospica</taxon>
    </lineage>
</organism>
<gene>
    <name evidence="4" type="ORF">KDL01_37080</name>
</gene>
<dbReference type="GO" id="GO:0006355">
    <property type="term" value="P:regulation of DNA-templated transcription"/>
    <property type="evidence" value="ECO:0007669"/>
    <property type="project" value="InterPro"/>
</dbReference>
<keyword evidence="5" id="KW-1185">Reference proteome</keyword>
<dbReference type="GO" id="GO:0003677">
    <property type="term" value="F:DNA binding"/>
    <property type="evidence" value="ECO:0007669"/>
    <property type="project" value="UniProtKB-KW"/>
</dbReference>
<evidence type="ECO:0000313" key="5">
    <source>
        <dbReference type="Proteomes" id="UP000675781"/>
    </source>
</evidence>
<keyword evidence="1" id="KW-0805">Transcription regulation</keyword>